<dbReference type="SUPFAM" id="SSF53850">
    <property type="entry name" value="Periplasmic binding protein-like II"/>
    <property type="match status" value="1"/>
</dbReference>
<dbReference type="PANTHER" id="PTHR30346:SF28">
    <property type="entry name" value="HTH-TYPE TRANSCRIPTIONAL REGULATOR CYNR"/>
    <property type="match status" value="1"/>
</dbReference>
<dbReference type="InterPro" id="IPR005119">
    <property type="entry name" value="LysR_subst-bd"/>
</dbReference>
<dbReference type="SUPFAM" id="SSF46785">
    <property type="entry name" value="Winged helix' DNA-binding domain"/>
    <property type="match status" value="1"/>
</dbReference>
<dbReference type="InterPro" id="IPR036390">
    <property type="entry name" value="WH_DNA-bd_sf"/>
</dbReference>
<dbReference type="InterPro" id="IPR036388">
    <property type="entry name" value="WH-like_DNA-bd_sf"/>
</dbReference>
<organism evidence="6 7">
    <name type="scientific">Adlercreutzia equolifaciens</name>
    <dbReference type="NCBI Taxonomy" id="446660"/>
    <lineage>
        <taxon>Bacteria</taxon>
        <taxon>Bacillati</taxon>
        <taxon>Actinomycetota</taxon>
        <taxon>Coriobacteriia</taxon>
        <taxon>Eggerthellales</taxon>
        <taxon>Eggerthellaceae</taxon>
        <taxon>Adlercreutzia</taxon>
    </lineage>
</organism>
<evidence type="ECO:0000313" key="6">
    <source>
        <dbReference type="EMBL" id="MZG28498.1"/>
    </source>
</evidence>
<comment type="similarity">
    <text evidence="1">Belongs to the LysR transcriptional regulatory family.</text>
</comment>
<dbReference type="GO" id="GO:0003677">
    <property type="term" value="F:DNA binding"/>
    <property type="evidence" value="ECO:0007669"/>
    <property type="project" value="UniProtKB-KW"/>
</dbReference>
<evidence type="ECO:0000259" key="5">
    <source>
        <dbReference type="PROSITE" id="PS50931"/>
    </source>
</evidence>
<protein>
    <submittedName>
        <fullName evidence="6">LysR family transcriptional regulator</fullName>
    </submittedName>
</protein>
<dbReference type="PRINTS" id="PR00039">
    <property type="entry name" value="HTHLYSR"/>
</dbReference>
<accession>A0A6L8Q5E1</accession>
<dbReference type="GO" id="GO:0003700">
    <property type="term" value="F:DNA-binding transcription factor activity"/>
    <property type="evidence" value="ECO:0007669"/>
    <property type="project" value="InterPro"/>
</dbReference>
<dbReference type="Pfam" id="PF00126">
    <property type="entry name" value="HTH_1"/>
    <property type="match status" value="1"/>
</dbReference>
<sequence>MRNVADQGAEEVPCFDLFRELQVLGQTLNFTKAANLLHMSQSSLTRHIANLEATLGVRLFDRIPMRPTPEGQYFITATAKLLEDYDRIEKKCRVMAAESRNSVCIDIVMTSHSLWDDIFYESMSQWELRHPDLPVPRFCHQTSATIETSVTSGMADMGVVFREPANLPDNFVCELLAEMPLAVYFTNNSPLVSLETVSFDDLSDKYLVCPTNPQLQTMFDGAVDTFRRNGLEPNYRLRDYEDFHRIAYLLGDDEIVFGNAMPNTKVIGRLHGRPLVGENTTYPVYLLYNASSSKPAVKLFADICFDVAAHWDASQAL</sequence>
<dbReference type="Pfam" id="PF03466">
    <property type="entry name" value="LysR_substrate"/>
    <property type="match status" value="1"/>
</dbReference>
<dbReference type="AlphaFoldDB" id="A0A6L8Q5E1"/>
<reference evidence="6 7" key="1">
    <citation type="submission" date="2019-07" db="EMBL/GenBank/DDBJ databases">
        <title>Draft genome sequence of Adlercreutzia equolifaciens IPLA 37004, a human intestinal strain that does not produces equol from daidzein.</title>
        <authorList>
            <person name="Vazquez L."/>
            <person name="Florez A.B."/>
            <person name="Mayo B."/>
        </authorList>
    </citation>
    <scope>NUCLEOTIDE SEQUENCE [LARGE SCALE GENOMIC DNA]</scope>
    <source>
        <strain evidence="6 7">IPLA 37004</strain>
    </source>
</reference>
<evidence type="ECO:0000256" key="4">
    <source>
        <dbReference type="ARBA" id="ARBA00023163"/>
    </source>
</evidence>
<dbReference type="InterPro" id="IPR000847">
    <property type="entry name" value="LysR_HTH_N"/>
</dbReference>
<keyword evidence="3" id="KW-0238">DNA-binding</keyword>
<dbReference type="Proteomes" id="UP000472380">
    <property type="component" value="Unassembled WGS sequence"/>
</dbReference>
<dbReference type="PANTHER" id="PTHR30346">
    <property type="entry name" value="TRANSCRIPTIONAL DUAL REGULATOR HCAR-RELATED"/>
    <property type="match status" value="1"/>
</dbReference>
<keyword evidence="4" id="KW-0804">Transcription</keyword>
<proteinExistence type="inferred from homology"/>
<gene>
    <name evidence="6" type="ORF">FM068_07835</name>
</gene>
<keyword evidence="2" id="KW-0805">Transcription regulation</keyword>
<dbReference type="Gene3D" id="1.10.10.10">
    <property type="entry name" value="Winged helix-like DNA-binding domain superfamily/Winged helix DNA-binding domain"/>
    <property type="match status" value="1"/>
</dbReference>
<name>A0A6L8Q5E1_9ACTN</name>
<evidence type="ECO:0000256" key="1">
    <source>
        <dbReference type="ARBA" id="ARBA00009437"/>
    </source>
</evidence>
<feature type="domain" description="HTH lysR-type" evidence="5">
    <location>
        <begin position="26"/>
        <end position="68"/>
    </location>
</feature>
<dbReference type="EMBL" id="VJNE01000015">
    <property type="protein sequence ID" value="MZG28498.1"/>
    <property type="molecule type" value="Genomic_DNA"/>
</dbReference>
<dbReference type="CDD" id="cd05466">
    <property type="entry name" value="PBP2_LTTR_substrate"/>
    <property type="match status" value="1"/>
</dbReference>
<evidence type="ECO:0000256" key="3">
    <source>
        <dbReference type="ARBA" id="ARBA00023125"/>
    </source>
</evidence>
<dbReference type="Gene3D" id="3.40.190.290">
    <property type="match status" value="1"/>
</dbReference>
<evidence type="ECO:0000313" key="7">
    <source>
        <dbReference type="Proteomes" id="UP000472380"/>
    </source>
</evidence>
<dbReference type="PROSITE" id="PS50931">
    <property type="entry name" value="HTH_LYSR"/>
    <property type="match status" value="1"/>
</dbReference>
<dbReference type="GO" id="GO:0032993">
    <property type="term" value="C:protein-DNA complex"/>
    <property type="evidence" value="ECO:0007669"/>
    <property type="project" value="TreeGrafter"/>
</dbReference>
<comment type="caution">
    <text evidence="6">The sequence shown here is derived from an EMBL/GenBank/DDBJ whole genome shotgun (WGS) entry which is preliminary data.</text>
</comment>
<evidence type="ECO:0000256" key="2">
    <source>
        <dbReference type="ARBA" id="ARBA00023015"/>
    </source>
</evidence>